<dbReference type="AlphaFoldDB" id="M5FUJ5"/>
<keyword evidence="4 11" id="KW-0813">Transport</keyword>
<reference evidence="12 13" key="1">
    <citation type="journal article" date="2012" name="Science">
        <title>The Paleozoic origin of enzymatic lignin decomposition reconstructed from 31 fungal genomes.</title>
        <authorList>
            <person name="Floudas D."/>
            <person name="Binder M."/>
            <person name="Riley R."/>
            <person name="Barry K."/>
            <person name="Blanchette R.A."/>
            <person name="Henrissat B."/>
            <person name="Martinez A.T."/>
            <person name="Otillar R."/>
            <person name="Spatafora J.W."/>
            <person name="Yadav J.S."/>
            <person name="Aerts A."/>
            <person name="Benoit I."/>
            <person name="Boyd A."/>
            <person name="Carlson A."/>
            <person name="Copeland A."/>
            <person name="Coutinho P.M."/>
            <person name="de Vries R.P."/>
            <person name="Ferreira P."/>
            <person name="Findley K."/>
            <person name="Foster B."/>
            <person name="Gaskell J."/>
            <person name="Glotzer D."/>
            <person name="Gorecki P."/>
            <person name="Heitman J."/>
            <person name="Hesse C."/>
            <person name="Hori C."/>
            <person name="Igarashi K."/>
            <person name="Jurgens J.A."/>
            <person name="Kallen N."/>
            <person name="Kersten P."/>
            <person name="Kohler A."/>
            <person name="Kuees U."/>
            <person name="Kumar T.K.A."/>
            <person name="Kuo A."/>
            <person name="LaButti K."/>
            <person name="Larrondo L.F."/>
            <person name="Lindquist E."/>
            <person name="Ling A."/>
            <person name="Lombard V."/>
            <person name="Lucas S."/>
            <person name="Lundell T."/>
            <person name="Martin R."/>
            <person name="McLaughlin D.J."/>
            <person name="Morgenstern I."/>
            <person name="Morin E."/>
            <person name="Murat C."/>
            <person name="Nagy L.G."/>
            <person name="Nolan M."/>
            <person name="Ohm R.A."/>
            <person name="Patyshakuliyeva A."/>
            <person name="Rokas A."/>
            <person name="Ruiz-Duenas F.J."/>
            <person name="Sabat G."/>
            <person name="Salamov A."/>
            <person name="Samejima M."/>
            <person name="Schmutz J."/>
            <person name="Slot J.C."/>
            <person name="St John F."/>
            <person name="Stenlid J."/>
            <person name="Sun H."/>
            <person name="Sun S."/>
            <person name="Syed K."/>
            <person name="Tsang A."/>
            <person name="Wiebenga A."/>
            <person name="Young D."/>
            <person name="Pisabarro A."/>
            <person name="Eastwood D.C."/>
            <person name="Martin F."/>
            <person name="Cullen D."/>
            <person name="Grigoriev I.V."/>
            <person name="Hibbett D.S."/>
        </authorList>
    </citation>
    <scope>NUCLEOTIDE SEQUENCE [LARGE SCALE GENOMIC DNA]</scope>
    <source>
        <strain evidence="12 13">DJM-731 SS1</strain>
    </source>
</reference>
<dbReference type="Pfam" id="PF04733">
    <property type="entry name" value="Coatomer_E"/>
    <property type="match status" value="1"/>
</dbReference>
<proteinExistence type="inferred from homology"/>
<organism evidence="12 13">
    <name type="scientific">Dacryopinax primogenitus (strain DJM 731)</name>
    <name type="common">Brown rot fungus</name>
    <dbReference type="NCBI Taxonomy" id="1858805"/>
    <lineage>
        <taxon>Eukaryota</taxon>
        <taxon>Fungi</taxon>
        <taxon>Dikarya</taxon>
        <taxon>Basidiomycota</taxon>
        <taxon>Agaricomycotina</taxon>
        <taxon>Dacrymycetes</taxon>
        <taxon>Dacrymycetales</taxon>
        <taxon>Dacrymycetaceae</taxon>
        <taxon>Dacryopinax</taxon>
    </lineage>
</organism>
<comment type="similarity">
    <text evidence="3 11">Belongs to the COPE family.</text>
</comment>
<evidence type="ECO:0000256" key="11">
    <source>
        <dbReference type="PIRNR" id="PIRNR016478"/>
    </source>
</evidence>
<dbReference type="HOGENOM" id="CLU_049363_2_0_1"/>
<keyword evidence="9 11" id="KW-0472">Membrane</keyword>
<accession>M5FUJ5</accession>
<dbReference type="STRING" id="1858805.M5FUJ5"/>
<evidence type="ECO:0000256" key="5">
    <source>
        <dbReference type="ARBA" id="ARBA00022490"/>
    </source>
</evidence>
<dbReference type="PANTHER" id="PTHR10805:SF0">
    <property type="entry name" value="COATOMER SUBUNIT EPSILON"/>
    <property type="match status" value="1"/>
</dbReference>
<evidence type="ECO:0000313" key="13">
    <source>
        <dbReference type="Proteomes" id="UP000030653"/>
    </source>
</evidence>
<dbReference type="GO" id="GO:0006891">
    <property type="term" value="P:intra-Golgi vesicle-mediated transport"/>
    <property type="evidence" value="ECO:0007669"/>
    <property type="project" value="TreeGrafter"/>
</dbReference>
<dbReference type="GO" id="GO:0005198">
    <property type="term" value="F:structural molecule activity"/>
    <property type="evidence" value="ECO:0007669"/>
    <property type="project" value="UniProtKB-UniRule"/>
</dbReference>
<comment type="subcellular location">
    <subcellularLocation>
        <location evidence="2">Cytoplasmic vesicle</location>
        <location evidence="2">COPI-coated vesicle membrane</location>
        <topology evidence="2">Peripheral membrane protein</topology>
        <orientation evidence="2">Cytoplasmic side</orientation>
    </subcellularLocation>
    <subcellularLocation>
        <location evidence="1">Golgi apparatus membrane</location>
        <topology evidence="1">Peripheral membrane protein</topology>
        <orientation evidence="1">Cytoplasmic side</orientation>
    </subcellularLocation>
</comment>
<dbReference type="GeneID" id="63688309"/>
<keyword evidence="7 11" id="KW-0653">Protein transport</keyword>
<evidence type="ECO:0000256" key="7">
    <source>
        <dbReference type="ARBA" id="ARBA00022927"/>
    </source>
</evidence>
<comment type="function">
    <text evidence="11">The coatomer is a cytosolic protein complex that binds to dilysine motifs and reversibly associates with Golgi non-clathrin-coated vesicles, which further mediate biosynthetic protein transport from the ER, via the Golgi up to the trans Golgi network. The coatomer complex is required for budding from Golgi membranes, and is essential for the retrograde Golgi-to-ER transport of dilysine-tagged proteins.</text>
</comment>
<evidence type="ECO:0000256" key="4">
    <source>
        <dbReference type="ARBA" id="ARBA00022448"/>
    </source>
</evidence>
<sequence length="295" mass="32182">MDSEELYQLKSHFYQANYKAVLSTPLPPANSPSYLPSKVYNLRAQLALSPSTPLPAEESESLALRAVAAFSGYLTAEDKAAALEELRELVLEVEGEEELGWEEGVVRVLSATAFFREGETEEALDTLSGETAKKDLECVALTAQIQLCLNRADLAQKTLESAKKWADDALLLQLVEAWVSLRTIPPNYNSAYYTFLELTTVPSPSAPMLANRAIAQLCQGNIPEADGSLTEALEKDPEDASALMLSARQGMQGALRKLEKIQGGHPWLVAGREAETRFEEARGKWEVPPLATASA</sequence>
<keyword evidence="8 11" id="KW-0333">Golgi apparatus</keyword>
<dbReference type="GO" id="GO:0015031">
    <property type="term" value="P:protein transport"/>
    <property type="evidence" value="ECO:0007669"/>
    <property type="project" value="UniProtKB-UniRule"/>
</dbReference>
<name>M5FUJ5_DACPD</name>
<dbReference type="GO" id="GO:0030126">
    <property type="term" value="C:COPI vesicle coat"/>
    <property type="evidence" value="ECO:0007669"/>
    <property type="project" value="TreeGrafter"/>
</dbReference>
<dbReference type="InterPro" id="IPR011990">
    <property type="entry name" value="TPR-like_helical_dom_sf"/>
</dbReference>
<evidence type="ECO:0000256" key="2">
    <source>
        <dbReference type="ARBA" id="ARBA00004347"/>
    </source>
</evidence>
<dbReference type="GO" id="GO:0000139">
    <property type="term" value="C:Golgi membrane"/>
    <property type="evidence" value="ECO:0007669"/>
    <property type="project" value="UniProtKB-SubCell"/>
</dbReference>
<dbReference type="Proteomes" id="UP000030653">
    <property type="component" value="Unassembled WGS sequence"/>
</dbReference>
<dbReference type="InterPro" id="IPR006822">
    <property type="entry name" value="Coatomer_esu"/>
</dbReference>
<dbReference type="GO" id="GO:0006890">
    <property type="term" value="P:retrograde vesicle-mediated transport, Golgi to endoplasmic reticulum"/>
    <property type="evidence" value="ECO:0007669"/>
    <property type="project" value="UniProtKB-UniRule"/>
</dbReference>
<dbReference type="Gene3D" id="1.25.40.10">
    <property type="entry name" value="Tetratricopeptide repeat domain"/>
    <property type="match status" value="1"/>
</dbReference>
<dbReference type="EMBL" id="JH795868">
    <property type="protein sequence ID" value="EJT99913.1"/>
    <property type="molecule type" value="Genomic_DNA"/>
</dbReference>
<dbReference type="OrthoDB" id="310217at2759"/>
<evidence type="ECO:0000256" key="8">
    <source>
        <dbReference type="ARBA" id="ARBA00023034"/>
    </source>
</evidence>
<evidence type="ECO:0000256" key="6">
    <source>
        <dbReference type="ARBA" id="ARBA00022892"/>
    </source>
</evidence>
<keyword evidence="10 11" id="KW-0968">Cytoplasmic vesicle</keyword>
<dbReference type="PANTHER" id="PTHR10805">
    <property type="entry name" value="COATOMER SUBUNIT EPSILON"/>
    <property type="match status" value="1"/>
</dbReference>
<evidence type="ECO:0000256" key="9">
    <source>
        <dbReference type="ARBA" id="ARBA00023136"/>
    </source>
</evidence>
<keyword evidence="6 11" id="KW-0931">ER-Golgi transport</keyword>
<dbReference type="SUPFAM" id="SSF48452">
    <property type="entry name" value="TPR-like"/>
    <property type="match status" value="1"/>
</dbReference>
<evidence type="ECO:0000313" key="12">
    <source>
        <dbReference type="EMBL" id="EJT99913.1"/>
    </source>
</evidence>
<dbReference type="PIRSF" id="PIRSF016478">
    <property type="entry name" value="Coatomer_esu"/>
    <property type="match status" value="1"/>
</dbReference>
<keyword evidence="5 11" id="KW-0963">Cytoplasm</keyword>
<gene>
    <name evidence="12" type="ORF">DACRYDRAFT_23461</name>
</gene>
<dbReference type="OMA" id="YMEAWIG"/>
<evidence type="ECO:0000256" key="1">
    <source>
        <dbReference type="ARBA" id="ARBA00004255"/>
    </source>
</evidence>
<evidence type="ECO:0000256" key="3">
    <source>
        <dbReference type="ARBA" id="ARBA00008827"/>
    </source>
</evidence>
<keyword evidence="13" id="KW-1185">Reference proteome</keyword>
<protein>
    <recommendedName>
        <fullName evidence="11">Coatomer subunit epsilon</fullName>
    </recommendedName>
</protein>
<evidence type="ECO:0000256" key="10">
    <source>
        <dbReference type="ARBA" id="ARBA00023329"/>
    </source>
</evidence>
<dbReference type="GO" id="GO:0006888">
    <property type="term" value="P:endoplasmic reticulum to Golgi vesicle-mediated transport"/>
    <property type="evidence" value="ECO:0007669"/>
    <property type="project" value="TreeGrafter"/>
</dbReference>
<dbReference type="RefSeq" id="XP_040626811.1">
    <property type="nucleotide sequence ID" value="XM_040773247.1"/>
</dbReference>